<keyword evidence="7" id="KW-1133">Transmembrane helix</keyword>
<dbReference type="GO" id="GO:0008289">
    <property type="term" value="F:lipid binding"/>
    <property type="evidence" value="ECO:0007669"/>
    <property type="project" value="UniProtKB-KW"/>
</dbReference>
<dbReference type="InterPro" id="IPR035892">
    <property type="entry name" value="C2_domain_sf"/>
</dbReference>
<dbReference type="PROSITE" id="PS51847">
    <property type="entry name" value="SMP"/>
    <property type="match status" value="1"/>
</dbReference>
<keyword evidence="2" id="KW-0813">Transport</keyword>
<sequence length="1103" mass="122037">MAESHKIHEGYSSKKPVPKVALKSILDPSGATEAKAKHIFKDRKHEDDDGQDEIASNAKDMVKGKEVRVTDPVTGEETTIKHGGDGDSDSNKGENILSIDYPPPDWDAHRAVVVDFTKSSIVKITLAYIGSAVIFHLVASLPLPSPFTPPLSERYPQIVSQAWLLASLITPSVLAYVLLFALRNKSQEDFENRVWDSERTRGLRAGNDLDGDGDIGVDERIQESAEWLNSVISGVWSIINTDLFNSSIDLLEDVMQASIPKFVHSVRIADLGQGSTPLRVTSIRSLPDSKLDDALAGADESVKEHLEREHVNVEVSFSYRARPSGSTAGSKAHNAHLLIDFYLGMKGVWEFSVPVWVELTGVAGTARARLELIPDPPFIKTTLCTFMGLPRISISVVPMSRALPNVMNLPVISTFIAKSIDAAFAEYVAPKSLSLDLQQLICGDDIKKDTEAIGVIVIHIIRAFGIKKMDSTQSSGAESADPYVTVAYTRQAKPLYSTRIIFNDLNPVFEETTAITLDANAIKVREKLSLQLWDSDRTSADDMMGFVEIDVLDLMRNKNEPTRRITPLSSPDSDGRPGSLEYTVGFYEKMAPNEKLSTDGLDPAIPEDLKQHDPDFREARAVALNDLEAAVLVTPPDPQWPSGILSVQVHEIRDLKVATQGREKSVIRSSRSEGEKGQDEGGEEQEEGEHLPSSYCTIAINDNLIYSTRVKPITASPTFNAGTERFIRDWRSTHVSVVVRDSRMRENDPILGIIFLKLSDILVNASEVTRFFPLEHGIGYGSARVSVLFRPVRASLPLNLLGFDSGMLRVRKVEVDGGEEHISQLRKCKVSLSTSSDSDAFSKKDARDGSDGIEWVEEQPLELEVHERYSKALTIVFKSTGLVSEKKAIAVLWLQDVVDNEEKVVDVPLWKTDDYDRLKQNYVPLDGKLDMWENGKENMTRIGTLHLDLTFSPGINNAHGNAHDSAKKRVQDEVDRREAAGLGDKVGEHAGEDGIAAREDNTEVSKEDTEIEEVEEHSSPGTYSDQSSPESGGENEGEGKGLLGKIRKKKRHATELNRQHKGVMQIKPARTAEWLKDNVEEAGHKVKDRFKMQARQPDVETEV</sequence>
<feature type="region of interest" description="Disordered" evidence="11">
    <location>
        <begin position="1081"/>
        <end position="1103"/>
    </location>
</feature>
<keyword evidence="6" id="KW-0256">Endoplasmic reticulum</keyword>
<keyword evidence="3" id="KW-0597">Phosphoprotein</keyword>
<evidence type="ECO:0000256" key="6">
    <source>
        <dbReference type="ARBA" id="ARBA00022824"/>
    </source>
</evidence>
<evidence type="ECO:0008006" key="16">
    <source>
        <dbReference type="Google" id="ProtNLM"/>
    </source>
</evidence>
<evidence type="ECO:0000256" key="5">
    <source>
        <dbReference type="ARBA" id="ARBA00022737"/>
    </source>
</evidence>
<keyword evidence="5" id="KW-0677">Repeat</keyword>
<evidence type="ECO:0000259" key="12">
    <source>
        <dbReference type="PROSITE" id="PS50004"/>
    </source>
</evidence>
<evidence type="ECO:0000313" key="14">
    <source>
        <dbReference type="EMBL" id="KLO20621.1"/>
    </source>
</evidence>
<evidence type="ECO:0000313" key="15">
    <source>
        <dbReference type="Proteomes" id="UP000053477"/>
    </source>
</evidence>
<dbReference type="Pfam" id="PF25331">
    <property type="entry name" value="C2_Mug190_3rd"/>
    <property type="match status" value="1"/>
</dbReference>
<dbReference type="OrthoDB" id="419768at2759"/>
<keyword evidence="10" id="KW-0472">Membrane</keyword>
<feature type="region of interest" description="Disordered" evidence="11">
    <location>
        <begin position="36"/>
        <end position="97"/>
    </location>
</feature>
<dbReference type="CDD" id="cd04052">
    <property type="entry name" value="C2B_Tricalbin-like"/>
    <property type="match status" value="1"/>
</dbReference>
<evidence type="ECO:0000256" key="4">
    <source>
        <dbReference type="ARBA" id="ARBA00022692"/>
    </source>
</evidence>
<feature type="compositionally biased region" description="Polar residues" evidence="11">
    <location>
        <begin position="1019"/>
        <end position="1030"/>
    </location>
</feature>
<feature type="region of interest" description="Disordered" evidence="11">
    <location>
        <begin position="660"/>
        <end position="692"/>
    </location>
</feature>
<dbReference type="Proteomes" id="UP000053477">
    <property type="component" value="Unassembled WGS sequence"/>
</dbReference>
<dbReference type="InterPro" id="IPR037765">
    <property type="entry name" value="C2B_Tricalbin"/>
</dbReference>
<evidence type="ECO:0000256" key="10">
    <source>
        <dbReference type="ARBA" id="ARBA00023136"/>
    </source>
</evidence>
<feature type="compositionally biased region" description="Basic and acidic residues" evidence="11">
    <location>
        <begin position="78"/>
        <end position="92"/>
    </location>
</feature>
<dbReference type="SMART" id="SM00239">
    <property type="entry name" value="C2"/>
    <property type="match status" value="2"/>
</dbReference>
<dbReference type="InParanoid" id="A0A0H2SU20"/>
<accession>A0A0H2SU20</accession>
<evidence type="ECO:0000256" key="3">
    <source>
        <dbReference type="ARBA" id="ARBA00022553"/>
    </source>
</evidence>
<dbReference type="CDD" id="cd21676">
    <property type="entry name" value="SMP_Mug190"/>
    <property type="match status" value="1"/>
</dbReference>
<feature type="compositionally biased region" description="Basic and acidic residues" evidence="11">
    <location>
        <begin position="961"/>
        <end position="1008"/>
    </location>
</feature>
<dbReference type="PROSITE" id="PS50004">
    <property type="entry name" value="C2"/>
    <property type="match status" value="2"/>
</dbReference>
<gene>
    <name evidence="14" type="ORF">SCHPADRAFT_841783</name>
</gene>
<evidence type="ECO:0000256" key="1">
    <source>
        <dbReference type="ARBA" id="ARBA00004586"/>
    </source>
</evidence>
<evidence type="ECO:0000256" key="2">
    <source>
        <dbReference type="ARBA" id="ARBA00022448"/>
    </source>
</evidence>
<feature type="domain" description="C2" evidence="12">
    <location>
        <begin position="626"/>
        <end position="772"/>
    </location>
</feature>
<dbReference type="Pfam" id="PF25669">
    <property type="entry name" value="SMP_MUG190-like"/>
    <property type="match status" value="1"/>
</dbReference>
<evidence type="ECO:0000256" key="7">
    <source>
        <dbReference type="ARBA" id="ARBA00022989"/>
    </source>
</evidence>
<dbReference type="GO" id="GO:0005789">
    <property type="term" value="C:endoplasmic reticulum membrane"/>
    <property type="evidence" value="ECO:0007669"/>
    <property type="project" value="UniProtKB-SubCell"/>
</dbReference>
<name>A0A0H2SU20_9AGAM</name>
<dbReference type="SUPFAM" id="SSF49562">
    <property type="entry name" value="C2 domain (Calcium/lipid-binding domain, CaLB)"/>
    <property type="match status" value="2"/>
</dbReference>
<protein>
    <recommendedName>
        <fullName evidence="16">C2 domain-containing protein</fullName>
    </recommendedName>
</protein>
<feature type="compositionally biased region" description="Basic and acidic residues" evidence="11">
    <location>
        <begin position="1081"/>
        <end position="1091"/>
    </location>
</feature>
<feature type="region of interest" description="Disordered" evidence="11">
    <location>
        <begin position="958"/>
        <end position="1069"/>
    </location>
</feature>
<reference evidence="14 15" key="1">
    <citation type="submission" date="2015-04" db="EMBL/GenBank/DDBJ databases">
        <title>Complete genome sequence of Schizopora paradoxa KUC8140, a cosmopolitan wood degrader in East Asia.</title>
        <authorList>
            <consortium name="DOE Joint Genome Institute"/>
            <person name="Min B."/>
            <person name="Park H."/>
            <person name="Jang Y."/>
            <person name="Kim J.-J."/>
            <person name="Kim K.H."/>
            <person name="Pangilinan J."/>
            <person name="Lipzen A."/>
            <person name="Riley R."/>
            <person name="Grigoriev I.V."/>
            <person name="Spatafora J.W."/>
            <person name="Choi I.-G."/>
        </authorList>
    </citation>
    <scope>NUCLEOTIDE SEQUENCE [LARGE SCALE GENOMIC DNA]</scope>
    <source>
        <strain evidence="14 15">KUC8140</strain>
    </source>
</reference>
<feature type="compositionally biased region" description="Basic and acidic residues" evidence="11">
    <location>
        <begin position="60"/>
        <end position="69"/>
    </location>
</feature>
<organism evidence="14 15">
    <name type="scientific">Schizopora paradoxa</name>
    <dbReference type="NCBI Taxonomy" id="27342"/>
    <lineage>
        <taxon>Eukaryota</taxon>
        <taxon>Fungi</taxon>
        <taxon>Dikarya</taxon>
        <taxon>Basidiomycota</taxon>
        <taxon>Agaricomycotina</taxon>
        <taxon>Agaricomycetes</taxon>
        <taxon>Hymenochaetales</taxon>
        <taxon>Schizoporaceae</taxon>
        <taxon>Schizopora</taxon>
    </lineage>
</organism>
<feature type="domain" description="SMP-LTD" evidence="13">
    <location>
        <begin position="221"/>
        <end position="438"/>
    </location>
</feature>
<dbReference type="GO" id="GO:0006869">
    <property type="term" value="P:lipid transport"/>
    <property type="evidence" value="ECO:0007669"/>
    <property type="project" value="UniProtKB-KW"/>
</dbReference>
<dbReference type="Pfam" id="PF00168">
    <property type="entry name" value="C2"/>
    <property type="match status" value="2"/>
</dbReference>
<feature type="compositionally biased region" description="Basic and acidic residues" evidence="11">
    <location>
        <begin position="660"/>
        <end position="679"/>
    </location>
</feature>
<dbReference type="PANTHER" id="PTHR47348:SF3">
    <property type="entry name" value="MEIOTICALLY UP-REGULATED GENE 190 PROTEIN"/>
    <property type="match status" value="1"/>
</dbReference>
<dbReference type="STRING" id="27342.A0A0H2SU20"/>
<comment type="subcellular location">
    <subcellularLocation>
        <location evidence="1">Endoplasmic reticulum membrane</location>
    </subcellularLocation>
</comment>
<feature type="domain" description="C2" evidence="12">
    <location>
        <begin position="436"/>
        <end position="566"/>
    </location>
</feature>
<dbReference type="GO" id="GO:0061817">
    <property type="term" value="P:endoplasmic reticulum-plasma membrane tethering"/>
    <property type="evidence" value="ECO:0007669"/>
    <property type="project" value="InterPro"/>
</dbReference>
<dbReference type="PANTHER" id="PTHR47348">
    <property type="entry name" value="MEIOTICALLY UP-REGULATED GENE 190 PROTEIN"/>
    <property type="match status" value="1"/>
</dbReference>
<keyword evidence="9" id="KW-0446">Lipid-binding</keyword>
<evidence type="ECO:0000256" key="9">
    <source>
        <dbReference type="ARBA" id="ARBA00023121"/>
    </source>
</evidence>
<keyword evidence="15" id="KW-1185">Reference proteome</keyword>
<proteinExistence type="predicted"/>
<dbReference type="EMBL" id="KQ085882">
    <property type="protein sequence ID" value="KLO20621.1"/>
    <property type="molecule type" value="Genomic_DNA"/>
</dbReference>
<dbReference type="InterPro" id="IPR057349">
    <property type="entry name" value="C2_Mug190_3rd"/>
</dbReference>
<keyword evidence="4" id="KW-0812">Transmembrane</keyword>
<dbReference type="AlphaFoldDB" id="A0A0H2SU20"/>
<dbReference type="InterPro" id="IPR031468">
    <property type="entry name" value="SMP_LBD"/>
</dbReference>
<evidence type="ECO:0000259" key="13">
    <source>
        <dbReference type="PROSITE" id="PS51847"/>
    </source>
</evidence>
<dbReference type="Gene3D" id="2.60.40.150">
    <property type="entry name" value="C2 domain"/>
    <property type="match status" value="2"/>
</dbReference>
<dbReference type="InterPro" id="IPR000008">
    <property type="entry name" value="C2_dom"/>
</dbReference>
<keyword evidence="8" id="KW-0445">Lipid transport</keyword>
<evidence type="ECO:0000256" key="8">
    <source>
        <dbReference type="ARBA" id="ARBA00023055"/>
    </source>
</evidence>
<evidence type="ECO:0000256" key="11">
    <source>
        <dbReference type="SAM" id="MobiDB-lite"/>
    </source>
</evidence>